<protein>
    <submittedName>
        <fullName evidence="3">Uncharacterized protein LOC110767311 isoform X4</fullName>
    </submittedName>
</protein>
<dbReference type="GeneID" id="110767311"/>
<sequence length="99" mass="10926">MLWVSHCINCSGNNGILVRMHGHEFGKASGMGSLLLCVGLNYFLGGTSRNYSMSAIDFYYLVDKVKGVDGKDRVALVFDGKYLPHSKQFFLVENAQLSS</sequence>
<dbReference type="GO" id="GO:0008824">
    <property type="term" value="F:cyanate hydratase activity"/>
    <property type="evidence" value="ECO:0007669"/>
    <property type="project" value="InterPro"/>
</dbReference>
<name>A0A6P5THD4_PRUAV</name>
<evidence type="ECO:0000259" key="1">
    <source>
        <dbReference type="Pfam" id="PF02560"/>
    </source>
</evidence>
<keyword evidence="2" id="KW-1185">Reference proteome</keyword>
<evidence type="ECO:0000313" key="3">
    <source>
        <dbReference type="RefSeq" id="XP_021826512.1"/>
    </source>
</evidence>
<accession>A0A6P5THD4</accession>
<dbReference type="PANTHER" id="PTHR34186:SF2">
    <property type="entry name" value="CYANATE HYDRATASE"/>
    <property type="match status" value="1"/>
</dbReference>
<feature type="domain" description="Cyanate lyase C-terminal" evidence="1">
    <location>
        <begin position="53"/>
        <end position="86"/>
    </location>
</feature>
<reference evidence="3" key="1">
    <citation type="submission" date="2025-08" db="UniProtKB">
        <authorList>
            <consortium name="RefSeq"/>
        </authorList>
    </citation>
    <scope>IDENTIFICATION</scope>
</reference>
<dbReference type="Pfam" id="PF02560">
    <property type="entry name" value="Cyanate_lyase"/>
    <property type="match status" value="1"/>
</dbReference>
<dbReference type="PANTHER" id="PTHR34186">
    <property type="entry name" value="CYANATE HYDRATASE"/>
    <property type="match status" value="1"/>
</dbReference>
<dbReference type="RefSeq" id="XP_021826512.1">
    <property type="nucleotide sequence ID" value="XM_021970820.1"/>
</dbReference>
<dbReference type="Gene3D" id="3.30.1160.10">
    <property type="entry name" value="Cyanate lyase, C-terminal domain"/>
    <property type="match status" value="1"/>
</dbReference>
<dbReference type="InterPro" id="IPR008076">
    <property type="entry name" value="Cyanase"/>
</dbReference>
<organism evidence="2 3">
    <name type="scientific">Prunus avium</name>
    <name type="common">Cherry</name>
    <name type="synonym">Cerasus avium</name>
    <dbReference type="NCBI Taxonomy" id="42229"/>
    <lineage>
        <taxon>Eukaryota</taxon>
        <taxon>Viridiplantae</taxon>
        <taxon>Streptophyta</taxon>
        <taxon>Embryophyta</taxon>
        <taxon>Tracheophyta</taxon>
        <taxon>Spermatophyta</taxon>
        <taxon>Magnoliopsida</taxon>
        <taxon>eudicotyledons</taxon>
        <taxon>Gunneridae</taxon>
        <taxon>Pentapetalae</taxon>
        <taxon>rosids</taxon>
        <taxon>fabids</taxon>
        <taxon>Rosales</taxon>
        <taxon>Rosaceae</taxon>
        <taxon>Amygdaloideae</taxon>
        <taxon>Amygdaleae</taxon>
        <taxon>Prunus</taxon>
    </lineage>
</organism>
<dbReference type="InterPro" id="IPR036581">
    <property type="entry name" value="Cyanate_lyase_C_sf"/>
</dbReference>
<evidence type="ECO:0000313" key="2">
    <source>
        <dbReference type="Proteomes" id="UP000515124"/>
    </source>
</evidence>
<dbReference type="AlphaFoldDB" id="A0A6P5THD4"/>
<dbReference type="InterPro" id="IPR003712">
    <property type="entry name" value="Cyanate_lyase_C"/>
</dbReference>
<gene>
    <name evidence="3" type="primary">LOC110767311</name>
</gene>
<proteinExistence type="predicted"/>
<dbReference type="SUPFAM" id="SSF55234">
    <property type="entry name" value="Cyanase C-terminal domain"/>
    <property type="match status" value="1"/>
</dbReference>
<dbReference type="Proteomes" id="UP000515124">
    <property type="component" value="Unplaced"/>
</dbReference>